<dbReference type="Proteomes" id="UP001164250">
    <property type="component" value="Chromosome 1"/>
</dbReference>
<evidence type="ECO:0000313" key="1">
    <source>
        <dbReference type="EMBL" id="KAJ0112047.1"/>
    </source>
</evidence>
<dbReference type="EMBL" id="CM047897">
    <property type="protein sequence ID" value="KAJ0112047.1"/>
    <property type="molecule type" value="Genomic_DNA"/>
</dbReference>
<organism evidence="1 2">
    <name type="scientific">Pistacia atlantica</name>
    <dbReference type="NCBI Taxonomy" id="434234"/>
    <lineage>
        <taxon>Eukaryota</taxon>
        <taxon>Viridiplantae</taxon>
        <taxon>Streptophyta</taxon>
        <taxon>Embryophyta</taxon>
        <taxon>Tracheophyta</taxon>
        <taxon>Spermatophyta</taxon>
        <taxon>Magnoliopsida</taxon>
        <taxon>eudicotyledons</taxon>
        <taxon>Gunneridae</taxon>
        <taxon>Pentapetalae</taxon>
        <taxon>rosids</taxon>
        <taxon>malvids</taxon>
        <taxon>Sapindales</taxon>
        <taxon>Anacardiaceae</taxon>
        <taxon>Pistacia</taxon>
    </lineage>
</organism>
<name>A0ACC1C946_9ROSI</name>
<keyword evidence="2" id="KW-1185">Reference proteome</keyword>
<protein>
    <submittedName>
        <fullName evidence="1">Uncharacterized protein</fullName>
    </submittedName>
</protein>
<evidence type="ECO:0000313" key="2">
    <source>
        <dbReference type="Proteomes" id="UP001164250"/>
    </source>
</evidence>
<accession>A0ACC1C946</accession>
<reference evidence="2" key="1">
    <citation type="journal article" date="2023" name="G3 (Bethesda)">
        <title>Genome assembly and association tests identify interacting loci associated with vigor, precocity, and sex in interspecific pistachio rootstocks.</title>
        <authorList>
            <person name="Palmer W."/>
            <person name="Jacygrad E."/>
            <person name="Sagayaradj S."/>
            <person name="Cavanaugh K."/>
            <person name="Han R."/>
            <person name="Bertier L."/>
            <person name="Beede B."/>
            <person name="Kafkas S."/>
            <person name="Golino D."/>
            <person name="Preece J."/>
            <person name="Michelmore R."/>
        </authorList>
    </citation>
    <scope>NUCLEOTIDE SEQUENCE [LARGE SCALE GENOMIC DNA]</scope>
</reference>
<gene>
    <name evidence="1" type="ORF">Patl1_02840</name>
</gene>
<sequence length="148" mass="16822">MKENGKEERLIGSAEELNKFVYLHAPFCETSRLYDPPVPINHKMAAKADVLPGGHFVKRNGRILLSFYTMARMEEIWGKDCLEFKPERWISKGECIIHVPSFKFVAFHAGPRNCLGEGSEFHSNEDGCHCYNQELSCTSGGKSSYFDK</sequence>
<comment type="caution">
    <text evidence="1">The sequence shown here is derived from an EMBL/GenBank/DDBJ whole genome shotgun (WGS) entry which is preliminary data.</text>
</comment>
<proteinExistence type="predicted"/>